<dbReference type="GO" id="GO:0005509">
    <property type="term" value="F:calcium ion binding"/>
    <property type="evidence" value="ECO:0007669"/>
    <property type="project" value="InterPro"/>
</dbReference>
<evidence type="ECO:0000256" key="2">
    <source>
        <dbReference type="ARBA" id="ARBA00008156"/>
    </source>
</evidence>
<feature type="region of interest" description="Disordered" evidence="5">
    <location>
        <begin position="255"/>
        <end position="280"/>
    </location>
</feature>
<gene>
    <name evidence="8" type="ORF">AVDCRST_MAG11-3768</name>
</gene>
<dbReference type="SMART" id="SM00564">
    <property type="entry name" value="PQQ"/>
    <property type="match status" value="6"/>
</dbReference>
<evidence type="ECO:0000256" key="1">
    <source>
        <dbReference type="ARBA" id="ARBA00001931"/>
    </source>
</evidence>
<feature type="signal peptide" evidence="6">
    <location>
        <begin position="1"/>
        <end position="23"/>
    </location>
</feature>
<dbReference type="Pfam" id="PF01011">
    <property type="entry name" value="PQQ"/>
    <property type="match status" value="2"/>
</dbReference>
<dbReference type="GO" id="GO:0016020">
    <property type="term" value="C:membrane"/>
    <property type="evidence" value="ECO:0007669"/>
    <property type="project" value="InterPro"/>
</dbReference>
<feature type="domain" description="Pyrrolo-quinoline quinone repeat" evidence="7">
    <location>
        <begin position="502"/>
        <end position="559"/>
    </location>
</feature>
<dbReference type="PANTHER" id="PTHR32303">
    <property type="entry name" value="QUINOPROTEIN ALCOHOL DEHYDROGENASE (CYTOCHROME C)"/>
    <property type="match status" value="1"/>
</dbReference>
<evidence type="ECO:0000256" key="6">
    <source>
        <dbReference type="SAM" id="SignalP"/>
    </source>
</evidence>
<comment type="cofactor">
    <cofactor evidence="1">
        <name>pyrroloquinoline quinone</name>
        <dbReference type="ChEBI" id="CHEBI:58442"/>
    </cofactor>
</comment>
<dbReference type="GO" id="GO:0052934">
    <property type="term" value="F:alcohol dehydrogenase (cytochrome c) activity"/>
    <property type="evidence" value="ECO:0007669"/>
    <property type="project" value="UniProtKB-EC"/>
</dbReference>
<evidence type="ECO:0000256" key="5">
    <source>
        <dbReference type="SAM" id="MobiDB-lite"/>
    </source>
</evidence>
<reference evidence="8" key="1">
    <citation type="submission" date="2020-02" db="EMBL/GenBank/DDBJ databases">
        <authorList>
            <person name="Meier V. D."/>
        </authorList>
    </citation>
    <scope>NUCLEOTIDE SEQUENCE</scope>
    <source>
        <strain evidence="8">AVDCRST_MAG11</strain>
    </source>
</reference>
<dbReference type="PROSITE" id="PS51257">
    <property type="entry name" value="PROKAR_LIPOPROTEIN"/>
    <property type="match status" value="1"/>
</dbReference>
<sequence>MRALRIPALLAPLALAAAVAACARAPVAYPITERAVPLAALNEFEPGNAPPVADGVTAERLTRARGEPHNWLTYYGAYDGQRYSALGAITAGNVGALRPAWLFSYELPGLHANPLTSAFEAAPIVVDGVMYVTGPNGYLWALDAATGQKLWQYKHEIPIDVALCCGNVNRGAAVARGRVYMATANGYLVALDARTGRLVWQTAFADVRAGESATLAPLVVKNLVLVGNSGAEYGVRGHIDAIDATTGRRVWRRYTVPRPGEPGSETWPRETAADRRHGGAWARGGGTAWITGTYDPELDLVYWGTGNPSPVFDGAGRPGANLYASSVVALDPDDGAIRWHYQFTPHDVWDYDGVGESILFEQGGRRLLAHFDRNGYLFVLDRTNGRFVRASRYARADWGDVDPATGRVAVRRVPSDSGTRICPGPAGAKVWNHGSYSRQTGLLYVPVIELCATFKRRTEPFKEGLPYLGSGFQNRDEEEWGHVKAFDPATGREVWSWRGEAPIVTSLLSTAGGLVFSGEPSGMFNAHDARTGAVLWRFQTGSGIHSNPVTYAVRGRQYVAVPVGWGGWLEGFAPKNYGIQRAVSLVVFALP</sequence>
<dbReference type="InterPro" id="IPR002372">
    <property type="entry name" value="PQQ_rpt_dom"/>
</dbReference>
<dbReference type="NCBIfam" id="TIGR03075">
    <property type="entry name" value="PQQ_enz_alc_DH"/>
    <property type="match status" value="1"/>
</dbReference>
<dbReference type="SUPFAM" id="SSF50998">
    <property type="entry name" value="Quinoprotein alcohol dehydrogenase-like"/>
    <property type="match status" value="1"/>
</dbReference>
<feature type="chain" id="PRO_5026699967" evidence="6">
    <location>
        <begin position="24"/>
        <end position="591"/>
    </location>
</feature>
<dbReference type="InterPro" id="IPR011047">
    <property type="entry name" value="Quinoprotein_ADH-like_sf"/>
</dbReference>
<accession>A0A6J4MCT5</accession>
<comment type="similarity">
    <text evidence="2">Belongs to the bacterial PQQ dehydrogenase family.</text>
</comment>
<keyword evidence="6" id="KW-0732">Signal</keyword>
<dbReference type="InterPro" id="IPR018391">
    <property type="entry name" value="PQQ_b-propeller_rpt"/>
</dbReference>
<evidence type="ECO:0000313" key="8">
    <source>
        <dbReference type="EMBL" id="CAA9355139.1"/>
    </source>
</evidence>
<organism evidence="8">
    <name type="scientific">uncultured Gemmatimonadaceae bacterium</name>
    <dbReference type="NCBI Taxonomy" id="246130"/>
    <lineage>
        <taxon>Bacteria</taxon>
        <taxon>Pseudomonadati</taxon>
        <taxon>Gemmatimonadota</taxon>
        <taxon>Gemmatimonadia</taxon>
        <taxon>Gemmatimonadales</taxon>
        <taxon>Gemmatimonadaceae</taxon>
        <taxon>environmental samples</taxon>
    </lineage>
</organism>
<dbReference type="Gene3D" id="2.140.10.10">
    <property type="entry name" value="Quinoprotein alcohol dehydrogenase-like superfamily"/>
    <property type="match status" value="1"/>
</dbReference>
<evidence type="ECO:0000259" key="7">
    <source>
        <dbReference type="Pfam" id="PF01011"/>
    </source>
</evidence>
<dbReference type="InterPro" id="IPR017512">
    <property type="entry name" value="PQQ_MeOH/EtOH_DH"/>
</dbReference>
<feature type="domain" description="Pyrrolo-quinoline quinone repeat" evidence="7">
    <location>
        <begin position="71"/>
        <end position="386"/>
    </location>
</feature>
<evidence type="ECO:0000256" key="3">
    <source>
        <dbReference type="ARBA" id="ARBA00022723"/>
    </source>
</evidence>
<dbReference type="PANTHER" id="PTHR32303:SF20">
    <property type="entry name" value="QUINOPROTEIN ETHANOL DEHYDROGENASE"/>
    <property type="match status" value="1"/>
</dbReference>
<name>A0A6J4MCT5_9BACT</name>
<keyword evidence="3" id="KW-0479">Metal-binding</keyword>
<evidence type="ECO:0000256" key="4">
    <source>
        <dbReference type="ARBA" id="ARBA00023002"/>
    </source>
</evidence>
<dbReference type="AlphaFoldDB" id="A0A6J4MCT5"/>
<dbReference type="EMBL" id="CADCTU010000800">
    <property type="protein sequence ID" value="CAA9355139.1"/>
    <property type="molecule type" value="Genomic_DNA"/>
</dbReference>
<keyword evidence="4 8" id="KW-0560">Oxidoreductase</keyword>
<proteinExistence type="inferred from homology"/>
<feature type="compositionally biased region" description="Basic and acidic residues" evidence="5">
    <location>
        <begin position="267"/>
        <end position="277"/>
    </location>
</feature>
<dbReference type="EC" id="1.1.2.8" evidence="8"/>
<protein>
    <submittedName>
        <fullName evidence="8">Quino(Hemo)protein alcohol dehydrogenase, PQQ-dependent</fullName>
        <ecNumber evidence="8">1.1.2.8</ecNumber>
    </submittedName>
</protein>